<reference evidence="1" key="1">
    <citation type="submission" date="2016-03" db="EMBL/GenBank/DDBJ databases">
        <title>Updated assembly of Pseudogymnoascus destructans, the fungus causing white-nose syndrome of bats.</title>
        <authorList>
            <person name="Palmer J.M."/>
            <person name="Drees K.P."/>
            <person name="Foster J.T."/>
            <person name="Lindner D.L."/>
        </authorList>
    </citation>
    <scope>NUCLEOTIDE SEQUENCE [LARGE SCALE GENOMIC DNA]</scope>
    <source>
        <strain evidence="1">20631-21</strain>
    </source>
</reference>
<protein>
    <submittedName>
        <fullName evidence="1">Uncharacterized protein</fullName>
    </submittedName>
</protein>
<dbReference type="VEuPathDB" id="FungiDB:GMDG_00741"/>
<dbReference type="GeneID" id="36289443"/>
<dbReference type="RefSeq" id="XP_024323477.1">
    <property type="nucleotide sequence ID" value="XM_024469984.1"/>
</dbReference>
<accession>A0A177A9W4</accession>
<sequence length="132" mass="14863">MERLSSASARSDVWLEPTMAMVNGDTQGYIDAKSACEAGYLNSKAAMADDVLPMRAPTSRLLHGVRKWENRPERDQRMSPKKVAEVVETLSPEWYKALADELKPSNMIPDLDCTKNLENFLFIMKLLKTAKS</sequence>
<dbReference type="AlphaFoldDB" id="A0A177A9W4"/>
<name>A0A177A9W4_9PEZI</name>
<evidence type="ECO:0000313" key="1">
    <source>
        <dbReference type="EMBL" id="OAF58192.1"/>
    </source>
</evidence>
<organism evidence="1">
    <name type="scientific">Pseudogymnoascus destructans</name>
    <dbReference type="NCBI Taxonomy" id="655981"/>
    <lineage>
        <taxon>Eukaryota</taxon>
        <taxon>Fungi</taxon>
        <taxon>Dikarya</taxon>
        <taxon>Ascomycota</taxon>
        <taxon>Pezizomycotina</taxon>
        <taxon>Leotiomycetes</taxon>
        <taxon>Thelebolales</taxon>
        <taxon>Thelebolaceae</taxon>
        <taxon>Pseudogymnoascus</taxon>
    </lineage>
</organism>
<gene>
    <name evidence="1" type="ORF">VC83_06383</name>
</gene>
<proteinExistence type="predicted"/>
<dbReference type="EMBL" id="KV441397">
    <property type="protein sequence ID" value="OAF58192.1"/>
    <property type="molecule type" value="Genomic_DNA"/>
</dbReference>
<dbReference type="Proteomes" id="UP000077154">
    <property type="component" value="Unassembled WGS sequence"/>
</dbReference>